<dbReference type="OrthoDB" id="7698488at2759"/>
<name>A0A226F1P0_FOLCA</name>
<keyword evidence="3" id="KW-1185">Reference proteome</keyword>
<sequence>MQKTEFKKKRRKGCPVPPRTFTTFLNEGLMFSRNGNLAKALLCFDKVEMEEVLETTFVVLEEENLEQYKVTLKENFLTDDILKSLLHSGTLSSTLAEIIPPLGHRLQIQGGLGRKWPLENIAVTVNSSENEPLDSNVSPEIETSNPDASPKIEAPAEFSIPIDFDNLILAIKKKAVKFVVQLKNQLRNPFEMVKSDYLLQKYLTDTGYFIKPEEVVLGSRLATVKLKSQVKFDKYHYVPITKVLEKVLAMPGVMRSILEVNNDVQNGVLSSPVSEEIFAKIEIGNLFDFLPHVNPNDPISRFDRISVKGLKISVNDYLAIDFESCNELPLFGQHYNAYKVEESEKFDLKQVEEIDLLKPLLHFQYQLLPPNALHNSSSVGDSQNPYPVSSNKRSRKRKLFYDEDSDIVDIKTLLKQHDINTRTNHGSQIIGIADSRNPLQLSLRKKLVSITCLALMNKTSSTRPSTDQRRQLADCIVEQLFPYMTEDERLNLKDAFFTPSCTFQNSSGKRTSKRPSGFIQSYFVNFWQANRPIPKICNEKLEMAIEDDELSQEEFLSIQEWLKANRGPPAKIFEKLNQSFKKRSKIFRINKDSFENIVLAWPRLFDIDGAIQNDFDQIYPLASDNLFFKWKDTASKLLIYSKSIKKCATTLTIGEKAAEENPSIAALFLLAYLIRPKSKKTSLLGSVESFIMVNSEPKYNEFLDNKLDLYPQVYLVGSKESLIFEDFLVIFKRKIVKCTSVMEAVDLAFKSFYVFNIEFPTTCYGAWQFLDYVIYKMKPICPVMSSVKELAAFVQ</sequence>
<dbReference type="PANTHER" id="PTHR31025:SF9">
    <property type="entry name" value="SI:DKEY-286J15.1"/>
    <property type="match status" value="1"/>
</dbReference>
<accession>A0A226F1P0</accession>
<evidence type="ECO:0000313" key="3">
    <source>
        <dbReference type="Proteomes" id="UP000198287"/>
    </source>
</evidence>
<protein>
    <submittedName>
        <fullName evidence="2">Uncharacterized protein</fullName>
    </submittedName>
</protein>
<dbReference type="EMBL" id="LNIX01000001">
    <property type="protein sequence ID" value="OXA63347.1"/>
    <property type="molecule type" value="Genomic_DNA"/>
</dbReference>
<reference evidence="2 3" key="1">
    <citation type="submission" date="2015-12" db="EMBL/GenBank/DDBJ databases">
        <title>The genome of Folsomia candida.</title>
        <authorList>
            <person name="Faddeeva A."/>
            <person name="Derks M.F."/>
            <person name="Anvar Y."/>
            <person name="Smit S."/>
            <person name="Van Straalen N."/>
            <person name="Roelofs D."/>
        </authorList>
    </citation>
    <scope>NUCLEOTIDE SEQUENCE [LARGE SCALE GENOMIC DNA]</scope>
    <source>
        <strain evidence="2 3">VU population</strain>
        <tissue evidence="2">Whole body</tissue>
    </source>
</reference>
<dbReference type="Proteomes" id="UP000198287">
    <property type="component" value="Unassembled WGS sequence"/>
</dbReference>
<gene>
    <name evidence="2" type="ORF">Fcan01_02649</name>
</gene>
<evidence type="ECO:0000313" key="2">
    <source>
        <dbReference type="EMBL" id="OXA63347.1"/>
    </source>
</evidence>
<feature type="region of interest" description="Disordered" evidence="1">
    <location>
        <begin position="129"/>
        <end position="148"/>
    </location>
</feature>
<feature type="region of interest" description="Disordered" evidence="1">
    <location>
        <begin position="374"/>
        <end position="395"/>
    </location>
</feature>
<dbReference type="PANTHER" id="PTHR31025">
    <property type="entry name" value="SI:CH211-196P9.1-RELATED"/>
    <property type="match status" value="1"/>
</dbReference>
<evidence type="ECO:0000256" key="1">
    <source>
        <dbReference type="SAM" id="MobiDB-lite"/>
    </source>
</evidence>
<dbReference type="AlphaFoldDB" id="A0A226F1P0"/>
<feature type="compositionally biased region" description="Polar residues" evidence="1">
    <location>
        <begin position="374"/>
        <end position="391"/>
    </location>
</feature>
<organism evidence="2 3">
    <name type="scientific">Folsomia candida</name>
    <name type="common">Springtail</name>
    <dbReference type="NCBI Taxonomy" id="158441"/>
    <lineage>
        <taxon>Eukaryota</taxon>
        <taxon>Metazoa</taxon>
        <taxon>Ecdysozoa</taxon>
        <taxon>Arthropoda</taxon>
        <taxon>Hexapoda</taxon>
        <taxon>Collembola</taxon>
        <taxon>Entomobryomorpha</taxon>
        <taxon>Isotomoidea</taxon>
        <taxon>Isotomidae</taxon>
        <taxon>Proisotominae</taxon>
        <taxon>Folsomia</taxon>
    </lineage>
</organism>
<feature type="compositionally biased region" description="Polar residues" evidence="1">
    <location>
        <begin position="129"/>
        <end position="147"/>
    </location>
</feature>
<proteinExistence type="predicted"/>
<comment type="caution">
    <text evidence="2">The sequence shown here is derived from an EMBL/GenBank/DDBJ whole genome shotgun (WGS) entry which is preliminary data.</text>
</comment>
<dbReference type="OMA" id="TPTHERQ"/>